<comment type="caution">
    <text evidence="1">The sequence shown here is derived from an EMBL/GenBank/DDBJ whole genome shotgun (WGS) entry which is preliminary data.</text>
</comment>
<dbReference type="AlphaFoldDB" id="A0A5D0UMU4"/>
<gene>
    <name evidence="1" type="ORF">FXF65_01465</name>
</gene>
<evidence type="ECO:0000313" key="2">
    <source>
        <dbReference type="Proteomes" id="UP000322634"/>
    </source>
</evidence>
<dbReference type="EMBL" id="VSFF01000001">
    <property type="protein sequence ID" value="TYC18459.1"/>
    <property type="molecule type" value="Genomic_DNA"/>
</dbReference>
<reference evidence="1 2" key="1">
    <citation type="submission" date="2019-08" db="EMBL/GenBank/DDBJ databases">
        <title>Actinomadura sp. nov. CYP1-5 isolated from mountain soil.</title>
        <authorList>
            <person name="Songsumanus A."/>
            <person name="Kuncharoen N."/>
            <person name="Kudo T."/>
            <person name="Yuki M."/>
            <person name="Igarashi Y."/>
            <person name="Tanasupawat S."/>
        </authorList>
    </citation>
    <scope>NUCLEOTIDE SEQUENCE [LARGE SCALE GENOMIC DNA]</scope>
    <source>
        <strain evidence="1 2">GKU157</strain>
    </source>
</reference>
<proteinExistence type="predicted"/>
<dbReference type="RefSeq" id="WP_148347692.1">
    <property type="nucleotide sequence ID" value="NZ_JBHSBF010000019.1"/>
</dbReference>
<sequence>MSDQAASPSAGGADARTDEAEVFLVDRQPVALSPSLSEAARECAASGRKPQIVTCYETRLTVPMRELTGGGAEWIVRADGGYYDGNTGRPLHWNGSAFVPVPDAQDYAPGYKRRPDEPLGTHLTLVLRAPHPANGPLGGIVEDLMHMLTGEAPAGWGPAEPAQHLWSCVDLGAFVRGQRGLTPPVVSVGAGMFPAIAFTEYAQSRDGGHNELTTLVLGCPPGEPPPVKELPALIGEIASRHPLVSLLAHVRPGRADLTVGPQWAGPSMPVALAVRGDPPGLNGVPAARIGPPQAPVTWFSLSSGNPRDDWRNYHRLLQQLGQRR</sequence>
<evidence type="ECO:0000313" key="1">
    <source>
        <dbReference type="EMBL" id="TYC18459.1"/>
    </source>
</evidence>
<dbReference type="OrthoDB" id="5103427at2"/>
<dbReference type="Pfam" id="PF19674">
    <property type="entry name" value="DUF6177"/>
    <property type="match status" value="1"/>
</dbReference>
<dbReference type="Proteomes" id="UP000322634">
    <property type="component" value="Unassembled WGS sequence"/>
</dbReference>
<organism evidence="1 2">
    <name type="scientific">Actinomadura syzygii</name>
    <dbReference type="NCBI Taxonomy" id="1427538"/>
    <lineage>
        <taxon>Bacteria</taxon>
        <taxon>Bacillati</taxon>
        <taxon>Actinomycetota</taxon>
        <taxon>Actinomycetes</taxon>
        <taxon>Streptosporangiales</taxon>
        <taxon>Thermomonosporaceae</taxon>
        <taxon>Actinomadura</taxon>
    </lineage>
</organism>
<protein>
    <submittedName>
        <fullName evidence="1">Uncharacterized protein</fullName>
    </submittedName>
</protein>
<keyword evidence="2" id="KW-1185">Reference proteome</keyword>
<name>A0A5D0UMU4_9ACTN</name>
<dbReference type="InterPro" id="IPR046175">
    <property type="entry name" value="DUF6177"/>
</dbReference>
<accession>A0A5D0UMU4</accession>